<reference evidence="3 4" key="1">
    <citation type="journal article" date="2018" name="BMC Genomics">
        <title>Comparative genome analyses reveal sequence features reflecting distinct modes of host-adaptation between dicot and monocot powdery mildew.</title>
        <authorList>
            <person name="Wu Y."/>
            <person name="Ma X."/>
            <person name="Pan Z."/>
            <person name="Kale S.D."/>
            <person name="Song Y."/>
            <person name="King H."/>
            <person name="Zhang Q."/>
            <person name="Presley C."/>
            <person name="Deng X."/>
            <person name="Wei C.I."/>
            <person name="Xiao S."/>
        </authorList>
    </citation>
    <scope>NUCLEOTIDE SEQUENCE [LARGE SCALE GENOMIC DNA]</scope>
    <source>
        <strain evidence="3">UMSG2</strain>
    </source>
</reference>
<feature type="domain" description="Ysc84 actin-binding" evidence="2">
    <location>
        <begin position="196"/>
        <end position="317"/>
    </location>
</feature>
<dbReference type="InterPro" id="IPR007461">
    <property type="entry name" value="Ysc84_actin-binding"/>
</dbReference>
<keyword evidence="4" id="KW-1185">Reference proteome</keyword>
<feature type="region of interest" description="Disordered" evidence="1">
    <location>
        <begin position="376"/>
        <end position="399"/>
    </location>
</feature>
<sequence>MRRVTSLLPSWENSAKADSKPTFDKTWSWSETKHLPSAARSYSTVLATELQMLTESSFASDKNFSNTTEVETFWPSTLDKESEKAARILHSFCSRSSPSKNNLYLHKGVTSYSENGSHVDLDQFQDQSPFTPNSGPRPLAIIPRKIIQNAVGLAIFTASRAGLWISGSGGSGVLVARKEDGDWSPPSGILLQTSRLSFAGGVDIYDCIIVFNDRKSLNRLTGVRTIIGEETPTPSGPLFEIGSGEEEETCTNTHHPILTYLKSRGFHSNVSLDGALIIGRVEENKRFYGSRLGVVDILAGKIQQSSNEVKLLLETIKFSEGCSDANKQVIQQLAMQASPSEAYMYSSRTSSFGIPEAEDPDPFGVLALERAGLEIRESGSRSRPSSTQFEYHPSPTSPIFARLNRRSIDTQMSRSNRGSYISTRTRTSIDRSTQTMNMATQTDDLWTPNTSPTGSEYTQSIEEPFHECDEIESAKIPIGTSVALETCQEDVSNTKLDDFPRVNPDDHKPTSLNPKNVDEDEIDNFEPEDEEEPIIFEAASAQATVLQSAKKAGGGLVHIPKRGPPPPVPARSASRGTIDSSTLNALRYKFENADISNSQRNRCDDKYLKYSHIILPNYTAPLSRWDKTFEGNKFTAGFPNSPARS</sequence>
<proteinExistence type="predicted"/>
<evidence type="ECO:0000259" key="2">
    <source>
        <dbReference type="Pfam" id="PF04366"/>
    </source>
</evidence>
<name>A0A420HZ87_9PEZI</name>
<dbReference type="CDD" id="cd11524">
    <property type="entry name" value="SYLF"/>
    <property type="match status" value="1"/>
</dbReference>
<dbReference type="PANTHER" id="PTHR15629">
    <property type="entry name" value="SH3YL1 PROTEIN"/>
    <property type="match status" value="1"/>
</dbReference>
<dbReference type="AlphaFoldDB" id="A0A420HZ87"/>
<comment type="caution">
    <text evidence="3">The sequence shown here is derived from an EMBL/GenBank/DDBJ whole genome shotgun (WGS) entry which is preliminary data.</text>
</comment>
<evidence type="ECO:0000256" key="1">
    <source>
        <dbReference type="SAM" id="MobiDB-lite"/>
    </source>
</evidence>
<feature type="compositionally biased region" description="Basic and acidic residues" evidence="1">
    <location>
        <begin position="495"/>
        <end position="509"/>
    </location>
</feature>
<accession>A0A420HZ87</accession>
<dbReference type="OrthoDB" id="443981at2759"/>
<dbReference type="InterPro" id="IPR051702">
    <property type="entry name" value="SH3_domain_YSC84-like"/>
</dbReference>
<dbReference type="PANTHER" id="PTHR15629:SF8">
    <property type="entry name" value="DUF500 DOMAIN PROTEIN (AFU_ORTHOLOGUE AFUA_5G07310)"/>
    <property type="match status" value="1"/>
</dbReference>
<feature type="region of interest" description="Disordered" evidence="1">
    <location>
        <begin position="555"/>
        <end position="576"/>
    </location>
</feature>
<evidence type="ECO:0000313" key="3">
    <source>
        <dbReference type="EMBL" id="RKF62738.1"/>
    </source>
</evidence>
<dbReference type="EMBL" id="MCFK01003104">
    <property type="protein sequence ID" value="RKF62738.1"/>
    <property type="molecule type" value="Genomic_DNA"/>
</dbReference>
<gene>
    <name evidence="3" type="ORF">OnM2_031014</name>
</gene>
<organism evidence="3 4">
    <name type="scientific">Erysiphe neolycopersici</name>
    <dbReference type="NCBI Taxonomy" id="212602"/>
    <lineage>
        <taxon>Eukaryota</taxon>
        <taxon>Fungi</taxon>
        <taxon>Dikarya</taxon>
        <taxon>Ascomycota</taxon>
        <taxon>Pezizomycotina</taxon>
        <taxon>Leotiomycetes</taxon>
        <taxon>Erysiphales</taxon>
        <taxon>Erysiphaceae</taxon>
        <taxon>Erysiphe</taxon>
    </lineage>
</organism>
<protein>
    <submittedName>
        <fullName evidence="3">Putative duf500 domain-containing protein</fullName>
    </submittedName>
</protein>
<dbReference type="GO" id="GO:0035091">
    <property type="term" value="F:phosphatidylinositol binding"/>
    <property type="evidence" value="ECO:0007669"/>
    <property type="project" value="TreeGrafter"/>
</dbReference>
<feature type="region of interest" description="Disordered" evidence="1">
    <location>
        <begin position="495"/>
        <end position="520"/>
    </location>
</feature>
<evidence type="ECO:0000313" key="4">
    <source>
        <dbReference type="Proteomes" id="UP000286134"/>
    </source>
</evidence>
<dbReference type="Pfam" id="PF04366">
    <property type="entry name" value="Ysc84"/>
    <property type="match status" value="1"/>
</dbReference>
<dbReference type="STRING" id="212602.A0A420HZ87"/>
<dbReference type="Proteomes" id="UP000286134">
    <property type="component" value="Unassembled WGS sequence"/>
</dbReference>